<feature type="region of interest" description="Disordered" evidence="1">
    <location>
        <begin position="139"/>
        <end position="170"/>
    </location>
</feature>
<protein>
    <submittedName>
        <fullName evidence="2">Uncharacterized protein</fullName>
    </submittedName>
</protein>
<accession>A0ABU6TQ22</accession>
<evidence type="ECO:0000313" key="2">
    <source>
        <dbReference type="EMBL" id="MED6150236.1"/>
    </source>
</evidence>
<dbReference type="EMBL" id="JASCZI010091415">
    <property type="protein sequence ID" value="MED6150236.1"/>
    <property type="molecule type" value="Genomic_DNA"/>
</dbReference>
<organism evidence="2 3">
    <name type="scientific">Stylosanthes scabra</name>
    <dbReference type="NCBI Taxonomy" id="79078"/>
    <lineage>
        <taxon>Eukaryota</taxon>
        <taxon>Viridiplantae</taxon>
        <taxon>Streptophyta</taxon>
        <taxon>Embryophyta</taxon>
        <taxon>Tracheophyta</taxon>
        <taxon>Spermatophyta</taxon>
        <taxon>Magnoliopsida</taxon>
        <taxon>eudicotyledons</taxon>
        <taxon>Gunneridae</taxon>
        <taxon>Pentapetalae</taxon>
        <taxon>rosids</taxon>
        <taxon>fabids</taxon>
        <taxon>Fabales</taxon>
        <taxon>Fabaceae</taxon>
        <taxon>Papilionoideae</taxon>
        <taxon>50 kb inversion clade</taxon>
        <taxon>dalbergioids sensu lato</taxon>
        <taxon>Dalbergieae</taxon>
        <taxon>Pterocarpus clade</taxon>
        <taxon>Stylosanthes</taxon>
    </lineage>
</organism>
<comment type="caution">
    <text evidence="2">The sequence shown here is derived from an EMBL/GenBank/DDBJ whole genome shotgun (WGS) entry which is preliminary data.</text>
</comment>
<reference evidence="2 3" key="1">
    <citation type="journal article" date="2023" name="Plants (Basel)">
        <title>Bridging the Gap: Combining Genomics and Transcriptomics Approaches to Understand Stylosanthes scabra, an Orphan Legume from the Brazilian Caatinga.</title>
        <authorList>
            <person name="Ferreira-Neto J.R.C."/>
            <person name="da Silva M.D."/>
            <person name="Binneck E."/>
            <person name="de Melo N.F."/>
            <person name="da Silva R.H."/>
            <person name="de Melo A.L.T.M."/>
            <person name="Pandolfi V."/>
            <person name="Bustamante F.O."/>
            <person name="Brasileiro-Vidal A.C."/>
            <person name="Benko-Iseppon A.M."/>
        </authorList>
    </citation>
    <scope>NUCLEOTIDE SEQUENCE [LARGE SCALE GENOMIC DNA]</scope>
    <source>
        <tissue evidence="2">Leaves</tissue>
    </source>
</reference>
<name>A0ABU6TQ22_9FABA</name>
<evidence type="ECO:0000313" key="3">
    <source>
        <dbReference type="Proteomes" id="UP001341840"/>
    </source>
</evidence>
<dbReference type="Proteomes" id="UP001341840">
    <property type="component" value="Unassembled WGS sequence"/>
</dbReference>
<sequence>MAEDELPTFDGIGSGYGWSISAWQFWNSRGTPEAQRLAEVSRAFSELKIRDPSTIVFKDEEPEEKEVDLLADLDATVNHSENIEEQGRGAKGCAKRNEAEAGAAAFGGDINDVARSGAVLEKKRVEHLDQVGTDLDIRTRSSDRSIDRGSDTENNVLTTGSGEPQATNRHGVAALSSGRDLRRDCFRHAFPIAAKPPPLMAAVLPWNRGTESMAATQGERERRLEEKV</sequence>
<feature type="compositionally biased region" description="Basic and acidic residues" evidence="1">
    <location>
        <begin position="139"/>
        <end position="151"/>
    </location>
</feature>
<keyword evidence="3" id="KW-1185">Reference proteome</keyword>
<evidence type="ECO:0000256" key="1">
    <source>
        <dbReference type="SAM" id="MobiDB-lite"/>
    </source>
</evidence>
<gene>
    <name evidence="2" type="ORF">PIB30_070466</name>
</gene>
<feature type="compositionally biased region" description="Polar residues" evidence="1">
    <location>
        <begin position="153"/>
        <end position="168"/>
    </location>
</feature>
<proteinExistence type="predicted"/>